<dbReference type="AlphaFoldDB" id="A0A9P6LCS7"/>
<evidence type="ECO:0000259" key="1">
    <source>
        <dbReference type="Pfam" id="PF01926"/>
    </source>
</evidence>
<dbReference type="SUPFAM" id="SSF52540">
    <property type="entry name" value="P-loop containing nucleoside triphosphate hydrolases"/>
    <property type="match status" value="1"/>
</dbReference>
<dbReference type="InterPro" id="IPR006073">
    <property type="entry name" value="GTP-bd"/>
</dbReference>
<protein>
    <recommendedName>
        <fullName evidence="1">G domain-containing protein</fullName>
    </recommendedName>
</protein>
<dbReference type="OrthoDB" id="4836719at2759"/>
<comment type="caution">
    <text evidence="2">The sequence shown here is derived from an EMBL/GenBank/DDBJ whole genome shotgun (WGS) entry which is preliminary data.</text>
</comment>
<name>A0A9P6LCS7_9PEZI</name>
<feature type="domain" description="G" evidence="1">
    <location>
        <begin position="32"/>
        <end position="92"/>
    </location>
</feature>
<dbReference type="Gene3D" id="3.40.50.300">
    <property type="entry name" value="P-loop containing nucleotide triphosphate hydrolases"/>
    <property type="match status" value="1"/>
</dbReference>
<dbReference type="PANTHER" id="PTHR32046">
    <property type="entry name" value="G DOMAIN-CONTAINING PROTEIN"/>
    <property type="match status" value="1"/>
</dbReference>
<dbReference type="EMBL" id="JAATWM020000068">
    <property type="protein sequence ID" value="KAF9869564.1"/>
    <property type="molecule type" value="Genomic_DNA"/>
</dbReference>
<reference evidence="2" key="1">
    <citation type="submission" date="2020-03" db="EMBL/GenBank/DDBJ databases">
        <authorList>
            <person name="He L."/>
        </authorList>
    </citation>
    <scope>NUCLEOTIDE SEQUENCE</scope>
    <source>
        <strain evidence="2">CkLH20</strain>
    </source>
</reference>
<dbReference type="CDD" id="cd00882">
    <property type="entry name" value="Ras_like_GTPase"/>
    <property type="match status" value="1"/>
</dbReference>
<sequence>MAIAAEDWINEQKRNFFKFTGRERPSDDAVFILVMGMTGSGKSTFIAQATGKDVTVGHGLSSCTSGISIYNGKVDGRSVYLIDTPGFDDTHVSDFDTLQTLATYLSISYHRNVYVHGIVLLHSIASSRITGSARRAIAMFQALCGPTTNSNVALATTFWASSSEPRSLLKAREGQLVSDESFFGPIAAGGARAFRHAEHGLPSGPASARRIVSHLIKQARVAPVVLDIQHELVNKRLRLDQTAAGRIALGAAATVVSATKHRIEDIRAELCRASQRNDSDTVGALMEVKLDLDQRLADVAAANRKLALNMQEMAALEQSLLVGSPYPPTLETGNESR</sequence>
<keyword evidence="3" id="KW-1185">Reference proteome</keyword>
<proteinExistence type="predicted"/>
<evidence type="ECO:0000313" key="2">
    <source>
        <dbReference type="EMBL" id="KAF9869564.1"/>
    </source>
</evidence>
<evidence type="ECO:0000313" key="3">
    <source>
        <dbReference type="Proteomes" id="UP000781932"/>
    </source>
</evidence>
<accession>A0A9P6LCS7</accession>
<organism evidence="2 3">
    <name type="scientific">Colletotrichum karsti</name>
    <dbReference type="NCBI Taxonomy" id="1095194"/>
    <lineage>
        <taxon>Eukaryota</taxon>
        <taxon>Fungi</taxon>
        <taxon>Dikarya</taxon>
        <taxon>Ascomycota</taxon>
        <taxon>Pezizomycotina</taxon>
        <taxon>Sordariomycetes</taxon>
        <taxon>Hypocreomycetidae</taxon>
        <taxon>Glomerellales</taxon>
        <taxon>Glomerellaceae</taxon>
        <taxon>Colletotrichum</taxon>
        <taxon>Colletotrichum boninense species complex</taxon>
    </lineage>
</organism>
<dbReference type="InterPro" id="IPR027417">
    <property type="entry name" value="P-loop_NTPase"/>
</dbReference>
<dbReference type="Pfam" id="PF01926">
    <property type="entry name" value="MMR_HSR1"/>
    <property type="match status" value="1"/>
</dbReference>
<gene>
    <name evidence="2" type="ORF">CkaCkLH20_12957</name>
</gene>
<dbReference type="Proteomes" id="UP000781932">
    <property type="component" value="Unassembled WGS sequence"/>
</dbReference>
<reference evidence="2" key="2">
    <citation type="submission" date="2020-11" db="EMBL/GenBank/DDBJ databases">
        <title>Whole genome sequencing of Colletotrichum sp.</title>
        <authorList>
            <person name="Li H."/>
        </authorList>
    </citation>
    <scope>NUCLEOTIDE SEQUENCE</scope>
    <source>
        <strain evidence="2">CkLH20</strain>
    </source>
</reference>
<dbReference type="GeneID" id="62168742"/>
<dbReference type="RefSeq" id="XP_038739025.1">
    <property type="nucleotide sequence ID" value="XM_038895668.1"/>
</dbReference>
<dbReference type="GO" id="GO:0005525">
    <property type="term" value="F:GTP binding"/>
    <property type="evidence" value="ECO:0007669"/>
    <property type="project" value="InterPro"/>
</dbReference>
<dbReference type="PANTHER" id="PTHR32046:SF11">
    <property type="entry name" value="IMMUNE-ASSOCIATED NUCLEOTIDE-BINDING PROTEIN 10-LIKE"/>
    <property type="match status" value="1"/>
</dbReference>